<keyword evidence="1" id="KW-0805">Transcription regulation</keyword>
<evidence type="ECO:0000256" key="3">
    <source>
        <dbReference type="ARBA" id="ARBA00023163"/>
    </source>
</evidence>
<keyword evidence="2 4" id="KW-0238">DNA-binding</keyword>
<evidence type="ECO:0000313" key="7">
    <source>
        <dbReference type="Proteomes" id="UP000236178"/>
    </source>
</evidence>
<dbReference type="AlphaFoldDB" id="A0A2I0STP6"/>
<comment type="caution">
    <text evidence="6">The sequence shown here is derived from an EMBL/GenBank/DDBJ whole genome shotgun (WGS) entry which is preliminary data.</text>
</comment>
<reference evidence="6 7" key="1">
    <citation type="submission" date="2017-12" db="EMBL/GenBank/DDBJ databases">
        <title>Streptomyces populusis sp. nov., a novel endophytic actinobacterium isolated from stems of Populus adenopoda Maxim.</title>
        <authorList>
            <person name="Wang Z."/>
        </authorList>
    </citation>
    <scope>NUCLEOTIDE SEQUENCE [LARGE SCALE GENOMIC DNA]</scope>
    <source>
        <strain evidence="6 7">A249</strain>
    </source>
</reference>
<gene>
    <name evidence="6" type="ORF">CW362_09115</name>
</gene>
<dbReference type="InterPro" id="IPR001647">
    <property type="entry name" value="HTH_TetR"/>
</dbReference>
<dbReference type="OrthoDB" id="4538622at2"/>
<name>A0A2I0STP6_9ACTN</name>
<organism evidence="6 7">
    <name type="scientific">Streptomyces populi</name>
    <dbReference type="NCBI Taxonomy" id="2058924"/>
    <lineage>
        <taxon>Bacteria</taxon>
        <taxon>Bacillati</taxon>
        <taxon>Actinomycetota</taxon>
        <taxon>Actinomycetes</taxon>
        <taxon>Kitasatosporales</taxon>
        <taxon>Streptomycetaceae</taxon>
        <taxon>Streptomyces</taxon>
    </lineage>
</organism>
<evidence type="ECO:0000313" key="6">
    <source>
        <dbReference type="EMBL" id="PKT73290.1"/>
    </source>
</evidence>
<proteinExistence type="predicted"/>
<dbReference type="GO" id="GO:0000976">
    <property type="term" value="F:transcription cis-regulatory region binding"/>
    <property type="evidence" value="ECO:0007669"/>
    <property type="project" value="TreeGrafter"/>
</dbReference>
<dbReference type="Gene3D" id="1.10.357.10">
    <property type="entry name" value="Tetracycline Repressor, domain 2"/>
    <property type="match status" value="1"/>
</dbReference>
<evidence type="ECO:0000256" key="1">
    <source>
        <dbReference type="ARBA" id="ARBA00023015"/>
    </source>
</evidence>
<sequence>MPEQPPPRRRRVQQRALDTRELLLDATVGVLAEQGYAQFSTLAVGEAAGVSRGRLVHHFPTKLALVEATLDHLVERYRERVPLHLDLITDGPDEGRIARALDTLWSLKRSREYAACLELIAGARGDEELRSALRKFDGDLNAALDDAVRRLVGIVADRPGFDAALMTTISAMRGLLLTARALGLSESDLEGEWSRMRERLVLIFEEYDPAGA</sequence>
<dbReference type="PANTHER" id="PTHR30055:SF234">
    <property type="entry name" value="HTH-TYPE TRANSCRIPTIONAL REGULATOR BETI"/>
    <property type="match status" value="1"/>
</dbReference>
<keyword evidence="3" id="KW-0804">Transcription</keyword>
<dbReference type="PANTHER" id="PTHR30055">
    <property type="entry name" value="HTH-TYPE TRANSCRIPTIONAL REGULATOR RUTR"/>
    <property type="match status" value="1"/>
</dbReference>
<dbReference type="Proteomes" id="UP000236178">
    <property type="component" value="Unassembled WGS sequence"/>
</dbReference>
<evidence type="ECO:0000256" key="2">
    <source>
        <dbReference type="ARBA" id="ARBA00023125"/>
    </source>
</evidence>
<protein>
    <recommendedName>
        <fullName evidence="5">HTH tetR-type domain-containing protein</fullName>
    </recommendedName>
</protein>
<feature type="domain" description="HTH tetR-type" evidence="5">
    <location>
        <begin position="17"/>
        <end position="77"/>
    </location>
</feature>
<feature type="DNA-binding region" description="H-T-H motif" evidence="4">
    <location>
        <begin position="40"/>
        <end position="59"/>
    </location>
</feature>
<keyword evidence="7" id="KW-1185">Reference proteome</keyword>
<dbReference type="RefSeq" id="WP_103548865.1">
    <property type="nucleotide sequence ID" value="NZ_JBHJSK010000013.1"/>
</dbReference>
<dbReference type="InterPro" id="IPR050109">
    <property type="entry name" value="HTH-type_TetR-like_transc_reg"/>
</dbReference>
<dbReference type="InterPro" id="IPR009057">
    <property type="entry name" value="Homeodomain-like_sf"/>
</dbReference>
<dbReference type="PRINTS" id="PR00455">
    <property type="entry name" value="HTHTETR"/>
</dbReference>
<dbReference type="SUPFAM" id="SSF46689">
    <property type="entry name" value="Homeodomain-like"/>
    <property type="match status" value="1"/>
</dbReference>
<evidence type="ECO:0000259" key="5">
    <source>
        <dbReference type="PROSITE" id="PS50977"/>
    </source>
</evidence>
<dbReference type="GO" id="GO:0003700">
    <property type="term" value="F:DNA-binding transcription factor activity"/>
    <property type="evidence" value="ECO:0007669"/>
    <property type="project" value="TreeGrafter"/>
</dbReference>
<accession>A0A2I0STP6</accession>
<dbReference type="PROSITE" id="PS50977">
    <property type="entry name" value="HTH_TETR_2"/>
    <property type="match status" value="1"/>
</dbReference>
<dbReference type="Pfam" id="PF00440">
    <property type="entry name" value="TetR_N"/>
    <property type="match status" value="1"/>
</dbReference>
<dbReference type="EMBL" id="PJOS01000012">
    <property type="protein sequence ID" value="PKT73290.1"/>
    <property type="molecule type" value="Genomic_DNA"/>
</dbReference>
<evidence type="ECO:0000256" key="4">
    <source>
        <dbReference type="PROSITE-ProRule" id="PRU00335"/>
    </source>
</evidence>